<dbReference type="RefSeq" id="WP_203538088.1">
    <property type="nucleotide sequence ID" value="NZ_JAESND010000003.1"/>
</dbReference>
<reference evidence="5 6" key="1">
    <citation type="submission" date="2021-01" db="EMBL/GenBank/DDBJ databases">
        <title>Draft Genome Sequence and Polyhydroxyalkanoate Biosynthetic Potential of Jeongeupia naejangsanensis Type Strain DSM 24253.</title>
        <authorList>
            <person name="Turrini P."/>
            <person name="Artuso I."/>
            <person name="Lugli G.A."/>
            <person name="Frangipani E."/>
            <person name="Ventura M."/>
            <person name="Visca P."/>
        </authorList>
    </citation>
    <scope>NUCLEOTIDE SEQUENCE [LARGE SCALE GENOMIC DNA]</scope>
    <source>
        <strain evidence="5 6">DSM 24253</strain>
    </source>
</reference>
<dbReference type="PANTHER" id="PTHR45138:SF9">
    <property type="entry name" value="DIGUANYLATE CYCLASE DGCM-RELATED"/>
    <property type="match status" value="1"/>
</dbReference>
<evidence type="ECO:0000256" key="3">
    <source>
        <dbReference type="SAM" id="Phobius"/>
    </source>
</evidence>
<proteinExistence type="predicted"/>
<evidence type="ECO:0000313" key="6">
    <source>
        <dbReference type="Proteomes" id="UP000809431"/>
    </source>
</evidence>
<dbReference type="SUPFAM" id="SSF55073">
    <property type="entry name" value="Nucleotide cyclase"/>
    <property type="match status" value="1"/>
</dbReference>
<keyword evidence="3" id="KW-1133">Transmembrane helix</keyword>
<feature type="transmembrane region" description="Helical" evidence="3">
    <location>
        <begin position="63"/>
        <end position="81"/>
    </location>
</feature>
<dbReference type="Pfam" id="PF00990">
    <property type="entry name" value="GGDEF"/>
    <property type="match status" value="1"/>
</dbReference>
<dbReference type="CDD" id="cd01949">
    <property type="entry name" value="GGDEF"/>
    <property type="match status" value="1"/>
</dbReference>
<evidence type="ECO:0000256" key="2">
    <source>
        <dbReference type="ARBA" id="ARBA00034247"/>
    </source>
</evidence>
<keyword evidence="3" id="KW-0472">Membrane</keyword>
<dbReference type="PROSITE" id="PS50887">
    <property type="entry name" value="GGDEF"/>
    <property type="match status" value="1"/>
</dbReference>
<feature type="domain" description="GGDEF" evidence="4">
    <location>
        <begin position="356"/>
        <end position="490"/>
    </location>
</feature>
<feature type="transmembrane region" description="Helical" evidence="3">
    <location>
        <begin position="273"/>
        <end position="293"/>
    </location>
</feature>
<protein>
    <recommendedName>
        <fullName evidence="1">diguanylate cyclase</fullName>
        <ecNumber evidence="1">2.7.7.65</ecNumber>
    </recommendedName>
</protein>
<evidence type="ECO:0000256" key="1">
    <source>
        <dbReference type="ARBA" id="ARBA00012528"/>
    </source>
</evidence>
<organism evidence="5 6">
    <name type="scientific">Jeongeupia naejangsanensis</name>
    <dbReference type="NCBI Taxonomy" id="613195"/>
    <lineage>
        <taxon>Bacteria</taxon>
        <taxon>Pseudomonadati</taxon>
        <taxon>Pseudomonadota</taxon>
        <taxon>Betaproteobacteria</taxon>
        <taxon>Neisseriales</taxon>
        <taxon>Chitinibacteraceae</taxon>
        <taxon>Jeongeupia</taxon>
    </lineage>
</organism>
<feature type="transmembrane region" description="Helical" evidence="3">
    <location>
        <begin position="129"/>
        <end position="152"/>
    </location>
</feature>
<accession>A0ABS2BM28</accession>
<feature type="transmembrane region" description="Helical" evidence="3">
    <location>
        <begin position="200"/>
        <end position="217"/>
    </location>
</feature>
<gene>
    <name evidence="5" type="ORF">JMJ54_09390</name>
</gene>
<keyword evidence="3" id="KW-0812">Transmembrane</keyword>
<dbReference type="InterPro" id="IPR029787">
    <property type="entry name" value="Nucleotide_cyclase"/>
</dbReference>
<evidence type="ECO:0000259" key="4">
    <source>
        <dbReference type="PROSITE" id="PS50887"/>
    </source>
</evidence>
<dbReference type="NCBIfam" id="TIGR00254">
    <property type="entry name" value="GGDEF"/>
    <property type="match status" value="1"/>
</dbReference>
<dbReference type="InterPro" id="IPR043128">
    <property type="entry name" value="Rev_trsase/Diguanyl_cyclase"/>
</dbReference>
<dbReference type="Gene3D" id="3.30.70.270">
    <property type="match status" value="1"/>
</dbReference>
<evidence type="ECO:0000313" key="5">
    <source>
        <dbReference type="EMBL" id="MBM3116046.1"/>
    </source>
</evidence>
<dbReference type="InterPro" id="IPR000160">
    <property type="entry name" value="GGDEF_dom"/>
</dbReference>
<dbReference type="PANTHER" id="PTHR45138">
    <property type="entry name" value="REGULATORY COMPONENTS OF SENSORY TRANSDUCTION SYSTEM"/>
    <property type="match status" value="1"/>
</dbReference>
<keyword evidence="6" id="KW-1185">Reference proteome</keyword>
<feature type="transmembrane region" description="Helical" evidence="3">
    <location>
        <begin position="87"/>
        <end position="108"/>
    </location>
</feature>
<dbReference type="EC" id="2.7.7.65" evidence="1"/>
<feature type="transmembrane region" description="Helical" evidence="3">
    <location>
        <begin position="36"/>
        <end position="56"/>
    </location>
</feature>
<dbReference type="InterPro" id="IPR050469">
    <property type="entry name" value="Diguanylate_Cyclase"/>
</dbReference>
<feature type="transmembrane region" description="Helical" evidence="3">
    <location>
        <begin position="12"/>
        <end position="30"/>
    </location>
</feature>
<dbReference type="SMART" id="SM00267">
    <property type="entry name" value="GGDEF"/>
    <property type="match status" value="1"/>
</dbReference>
<comment type="caution">
    <text evidence="5">The sequence shown here is derived from an EMBL/GenBank/DDBJ whole genome shotgun (WGS) entry which is preliminary data.</text>
</comment>
<name>A0ABS2BM28_9NEIS</name>
<sequence length="492" mass="53732">MRLLRPLAGTPNRLALSLTVLYVLCGYGSVLLARLAAGPLPVLDFAAGAGLICLLLGGRRGYLSVWLGSVIVQLPQLAMMLELQPALLLAGLLALVSTAEAHLARIGWRNSEMRIRHPLLREPRELAHFWLHVAMLPPLLTQPVQLLLLNLAGLGGERGFLETGWYLLMLVLGHASGLFLLGPCYAGWRDRGRWPRLLSLPWWWIAAFIAVLASAFLVYRHTLMLVLPLLLVLAIQYGLPGTGLAMVLLAVASVTATARGLGIFAGGMPGLSYLNLQVFLFSTGFMLHYLALAQSLLLRHRMRLEAEVIARTEALTASNAKLAELATIDALTGVRNRREWLRRATEQLLQARRYPAPMSVLVLDLDHFKLINDQHGHHAGDLALIAACDACTASLRASDSFGRWGGEEFAVLLPATSEEESRRVAEKLRQAVAAICISLDTGAVVRITASIGMASLRDDDHDLERLIRRADDALYRAKRGGRDCVVCDSGEA</sequence>
<dbReference type="Proteomes" id="UP000809431">
    <property type="component" value="Unassembled WGS sequence"/>
</dbReference>
<feature type="transmembrane region" description="Helical" evidence="3">
    <location>
        <begin position="164"/>
        <end position="188"/>
    </location>
</feature>
<comment type="catalytic activity">
    <reaction evidence="2">
        <text>2 GTP = 3',3'-c-di-GMP + 2 diphosphate</text>
        <dbReference type="Rhea" id="RHEA:24898"/>
        <dbReference type="ChEBI" id="CHEBI:33019"/>
        <dbReference type="ChEBI" id="CHEBI:37565"/>
        <dbReference type="ChEBI" id="CHEBI:58805"/>
        <dbReference type="EC" id="2.7.7.65"/>
    </reaction>
</comment>
<dbReference type="EMBL" id="JAESND010000003">
    <property type="protein sequence ID" value="MBM3116046.1"/>
    <property type="molecule type" value="Genomic_DNA"/>
</dbReference>